<name>A0A5A7QEY1_STRAF</name>
<dbReference type="GO" id="GO:0003682">
    <property type="term" value="F:chromatin binding"/>
    <property type="evidence" value="ECO:0007669"/>
    <property type="project" value="InterPro"/>
</dbReference>
<sequence length="507" mass="55286">MKSNKQRKRKTVDVSRKQDEYMGVSVKKSANGASRVSQKATESMGMPHLEPQIQLQIPTVKVKLQLFPINEETRMKLEKDGHNPFLELTLSARKRISSVVRHLNTKWGNSSVAKGQLMVFPYGTKLEQVASCKRWTLNDSSTTVGEVYADVGSPSIFRLRYGWCSNFLQPMFGTPPETCLPEGHREEKHDEYREDFENQTNVNDALHTAVTEQKILDVPADLVVHPSIPWDDNLTNLSIGGLLSEISMQGKLNKSDPNSVTKPVMQPVGLISDISIGDLLSEASLLGKMCNPGTRPENESSLQPIFLVASDLSIGGLLSEASLLSNKNNSDAQKIEARQAQIQSPWFDELTALSIGGLLSEVSLQAKAGGGGTELKDAKSGLLPNTLLSGSSDSLIFSQLNGSSKWTKPSSSHEPNHLSILDAEETCHAFPVPKLQKGIDKETSVARVGSSGCSKETSSNQVLFPMAANKNETAFPKNFSCQELKTSPSPHSLGAFNEEQINNQSLG</sequence>
<evidence type="ECO:0000256" key="1">
    <source>
        <dbReference type="SAM" id="MobiDB-lite"/>
    </source>
</evidence>
<reference evidence="3" key="1">
    <citation type="journal article" date="2019" name="Curr. Biol.">
        <title>Genome Sequence of Striga asiatica Provides Insight into the Evolution of Plant Parasitism.</title>
        <authorList>
            <person name="Yoshida S."/>
            <person name="Kim S."/>
            <person name="Wafula E.K."/>
            <person name="Tanskanen J."/>
            <person name="Kim Y.M."/>
            <person name="Honaas L."/>
            <person name="Yang Z."/>
            <person name="Spallek T."/>
            <person name="Conn C.E."/>
            <person name="Ichihashi Y."/>
            <person name="Cheong K."/>
            <person name="Cui S."/>
            <person name="Der J.P."/>
            <person name="Gundlach H."/>
            <person name="Jiao Y."/>
            <person name="Hori C."/>
            <person name="Ishida J.K."/>
            <person name="Kasahara H."/>
            <person name="Kiba T."/>
            <person name="Kim M.S."/>
            <person name="Koo N."/>
            <person name="Laohavisit A."/>
            <person name="Lee Y.H."/>
            <person name="Lumba S."/>
            <person name="McCourt P."/>
            <person name="Mortimer J.C."/>
            <person name="Mutuku J.M."/>
            <person name="Nomura T."/>
            <person name="Sasaki-Sekimoto Y."/>
            <person name="Seto Y."/>
            <person name="Wang Y."/>
            <person name="Wakatake T."/>
            <person name="Sakakibara H."/>
            <person name="Demura T."/>
            <person name="Yamaguchi S."/>
            <person name="Yoneyama K."/>
            <person name="Manabe R.I."/>
            <person name="Nelson D.C."/>
            <person name="Schulman A.H."/>
            <person name="Timko M.P."/>
            <person name="dePamphilis C.W."/>
            <person name="Choi D."/>
            <person name="Shirasu K."/>
        </authorList>
    </citation>
    <scope>NUCLEOTIDE SEQUENCE [LARGE SCALE GENOMIC DNA]</scope>
    <source>
        <strain evidence="3">cv. UVA1</strain>
    </source>
</reference>
<dbReference type="GO" id="GO:0005634">
    <property type="term" value="C:nucleus"/>
    <property type="evidence" value="ECO:0007669"/>
    <property type="project" value="TreeGrafter"/>
</dbReference>
<feature type="compositionally biased region" description="Basic residues" evidence="1">
    <location>
        <begin position="1"/>
        <end position="10"/>
    </location>
</feature>
<feature type="region of interest" description="Disordered" evidence="1">
    <location>
        <begin position="1"/>
        <end position="40"/>
    </location>
</feature>
<keyword evidence="2" id="KW-0808">Transferase</keyword>
<protein>
    <submittedName>
        <fullName evidence="2">TSL-kinase interacting protein 1</fullName>
    </submittedName>
</protein>
<dbReference type="AlphaFoldDB" id="A0A5A7QEY1"/>
<gene>
    <name evidence="2" type="ORF">STAS_19783</name>
</gene>
<dbReference type="PANTHER" id="PTHR21677:SF4">
    <property type="entry name" value="TSL-KINASE INTERACTING-LIKE PROTEIN"/>
    <property type="match status" value="1"/>
</dbReference>
<keyword evidence="2" id="KW-0418">Kinase</keyword>
<dbReference type="GO" id="GO:0016301">
    <property type="term" value="F:kinase activity"/>
    <property type="evidence" value="ECO:0007669"/>
    <property type="project" value="UniProtKB-KW"/>
</dbReference>
<dbReference type="OrthoDB" id="745018at2759"/>
<dbReference type="PANTHER" id="PTHR21677">
    <property type="entry name" value="CRAMPED PROTEIN"/>
    <property type="match status" value="1"/>
</dbReference>
<dbReference type="GO" id="GO:0007389">
    <property type="term" value="P:pattern specification process"/>
    <property type="evidence" value="ECO:0007669"/>
    <property type="project" value="TreeGrafter"/>
</dbReference>
<dbReference type="EMBL" id="BKCP01006515">
    <property type="protein sequence ID" value="GER42967.1"/>
    <property type="molecule type" value="Genomic_DNA"/>
</dbReference>
<evidence type="ECO:0000313" key="2">
    <source>
        <dbReference type="EMBL" id="GER42967.1"/>
    </source>
</evidence>
<feature type="compositionally biased region" description="Polar residues" evidence="1">
    <location>
        <begin position="31"/>
        <end position="40"/>
    </location>
</feature>
<accession>A0A5A7QEY1</accession>
<organism evidence="2 3">
    <name type="scientific">Striga asiatica</name>
    <name type="common">Asiatic witchweed</name>
    <name type="synonym">Buchnera asiatica</name>
    <dbReference type="NCBI Taxonomy" id="4170"/>
    <lineage>
        <taxon>Eukaryota</taxon>
        <taxon>Viridiplantae</taxon>
        <taxon>Streptophyta</taxon>
        <taxon>Embryophyta</taxon>
        <taxon>Tracheophyta</taxon>
        <taxon>Spermatophyta</taxon>
        <taxon>Magnoliopsida</taxon>
        <taxon>eudicotyledons</taxon>
        <taxon>Gunneridae</taxon>
        <taxon>Pentapetalae</taxon>
        <taxon>asterids</taxon>
        <taxon>lamiids</taxon>
        <taxon>Lamiales</taxon>
        <taxon>Orobanchaceae</taxon>
        <taxon>Buchnereae</taxon>
        <taxon>Striga</taxon>
    </lineage>
</organism>
<dbReference type="InterPro" id="IPR055315">
    <property type="entry name" value="Cramped-like"/>
</dbReference>
<dbReference type="Proteomes" id="UP000325081">
    <property type="component" value="Unassembled WGS sequence"/>
</dbReference>
<feature type="compositionally biased region" description="Basic and acidic residues" evidence="1">
    <location>
        <begin position="11"/>
        <end position="20"/>
    </location>
</feature>
<proteinExistence type="predicted"/>
<keyword evidence="3" id="KW-1185">Reference proteome</keyword>
<feature type="region of interest" description="Disordered" evidence="1">
    <location>
        <begin position="486"/>
        <end position="507"/>
    </location>
</feature>
<comment type="caution">
    <text evidence="2">The sequence shown here is derived from an EMBL/GenBank/DDBJ whole genome shotgun (WGS) entry which is preliminary data.</text>
</comment>
<evidence type="ECO:0000313" key="3">
    <source>
        <dbReference type="Proteomes" id="UP000325081"/>
    </source>
</evidence>